<dbReference type="SUPFAM" id="SSF53756">
    <property type="entry name" value="UDP-Glycosyltransferase/glycogen phosphorylase"/>
    <property type="match status" value="2"/>
</dbReference>
<dbReference type="Proteomes" id="UP000597459">
    <property type="component" value="Unassembled WGS sequence"/>
</dbReference>
<feature type="domain" description="Glycosyltransferase subfamily 4-like N-terminal" evidence="2">
    <location>
        <begin position="329"/>
        <end position="523"/>
    </location>
</feature>
<comment type="caution">
    <text evidence="3">The sequence shown here is derived from an EMBL/GenBank/DDBJ whole genome shotgun (WGS) entry which is preliminary data.</text>
</comment>
<sequence>MQVCTDVIFYRTPAVPDVRKMIDEARRLGLSPWWEVDDLIFDVELYRQNSNLLSLPPVEQAELLKGAALYRECLELCGRGIASTRVLGEAMSRIGIGEVGVIENALDDQTLAAAETALTGLTQKNQKTTDDIVIVYGSGTRTHDGDFLCCAEGLAAAMEAEPRLRLRIVGELTVPPVLLRFGSRVETLEGRDYPTYMAMLAAADLTVTPLELTIFNDAKSNIKFLEASILRVPSVCSPCDAFRGVIVEGQNGFLAEGTEAWRDAVLALARDPVLRRDVGESARRDVLAHYRPDVIAREQVARYFPLPAPQARQGLRVLSVNVFFEPRSFGGATLVAEEMATRLSAMGCDVGVFTSGPSFPERAGAPIRHEIRGMPVMAFPLPLDVDPVGALDNPRCSTQFAAWLDAFRPDVVHFHSVQGLGVGILQVCAERGIPHVITLHDAWWLCERQFMVKADGRYCFQRHIDLTACQRCVPGAHHLQLRQDMMQGALYRAQLLLSPSASHRALYLENGIEPERIQVNRNGFSWPVKARTPRKAGKPLRFGFVSGTAEVKGFSLIRKAFEALERNDWELVLIDNTLNLGFSSVNVSGWRVKGEVVIRPAYTDETRDDFFNAIDVLLFPSQWMESYGLTVREALSRNVWVIATAPGGQAEDIEDGVNGTLIPLDGRFESLQTAIEGVLTNKERFSSYVNPHREELPTFESQAAELKAYLESVIRKQEA</sequence>
<dbReference type="GO" id="GO:0016757">
    <property type="term" value="F:glycosyltransferase activity"/>
    <property type="evidence" value="ECO:0007669"/>
    <property type="project" value="InterPro"/>
</dbReference>
<organism evidence="3 4">
    <name type="scientific">Acetobacter estunensis</name>
    <dbReference type="NCBI Taxonomy" id="104097"/>
    <lineage>
        <taxon>Bacteria</taxon>
        <taxon>Pseudomonadati</taxon>
        <taxon>Pseudomonadota</taxon>
        <taxon>Alphaproteobacteria</taxon>
        <taxon>Acetobacterales</taxon>
        <taxon>Acetobacteraceae</taxon>
        <taxon>Acetobacter</taxon>
    </lineage>
</organism>
<proteinExistence type="predicted"/>
<dbReference type="Pfam" id="PF00534">
    <property type="entry name" value="Glycos_transf_1"/>
    <property type="match status" value="1"/>
</dbReference>
<accession>A0A967B8Q0</accession>
<evidence type="ECO:0000259" key="1">
    <source>
        <dbReference type="Pfam" id="PF00534"/>
    </source>
</evidence>
<dbReference type="Pfam" id="PF13692">
    <property type="entry name" value="Glyco_trans_1_4"/>
    <property type="match status" value="1"/>
</dbReference>
<reference evidence="3" key="1">
    <citation type="submission" date="2019-11" db="EMBL/GenBank/DDBJ databases">
        <title>Description of new Acetobacter species.</title>
        <authorList>
            <person name="Cleenwerck I."/>
            <person name="Sombolestani A.S."/>
        </authorList>
    </citation>
    <scope>NUCLEOTIDE SEQUENCE</scope>
    <source>
        <strain evidence="3">LMG 1626</strain>
    </source>
</reference>
<dbReference type="Gene3D" id="3.40.50.2000">
    <property type="entry name" value="Glycogen Phosphorylase B"/>
    <property type="match status" value="3"/>
</dbReference>
<evidence type="ECO:0000259" key="2">
    <source>
        <dbReference type="Pfam" id="PF13439"/>
    </source>
</evidence>
<protein>
    <submittedName>
        <fullName evidence="3">Glycosyltransferase</fullName>
    </submittedName>
</protein>
<keyword evidence="4" id="KW-1185">Reference proteome</keyword>
<dbReference type="PANTHER" id="PTHR45947">
    <property type="entry name" value="SULFOQUINOVOSYL TRANSFERASE SQD2"/>
    <property type="match status" value="1"/>
</dbReference>
<feature type="domain" description="Glycosyl transferase family 1" evidence="1">
    <location>
        <begin position="534"/>
        <end position="684"/>
    </location>
</feature>
<dbReference type="Pfam" id="PF13439">
    <property type="entry name" value="Glyco_transf_4"/>
    <property type="match status" value="1"/>
</dbReference>
<gene>
    <name evidence="3" type="ORF">GOB87_00940</name>
</gene>
<evidence type="ECO:0000313" key="4">
    <source>
        <dbReference type="Proteomes" id="UP000597459"/>
    </source>
</evidence>
<dbReference type="InterPro" id="IPR028098">
    <property type="entry name" value="Glyco_trans_4-like_N"/>
</dbReference>
<dbReference type="InterPro" id="IPR050194">
    <property type="entry name" value="Glycosyltransferase_grp1"/>
</dbReference>
<dbReference type="EMBL" id="WOTH01000001">
    <property type="protein sequence ID" value="NHO52533.1"/>
    <property type="molecule type" value="Genomic_DNA"/>
</dbReference>
<evidence type="ECO:0000313" key="3">
    <source>
        <dbReference type="EMBL" id="NHO52533.1"/>
    </source>
</evidence>
<name>A0A967B8Q0_9PROT</name>
<dbReference type="AlphaFoldDB" id="A0A967B8Q0"/>
<dbReference type="PANTHER" id="PTHR45947:SF13">
    <property type="entry name" value="TRANSFERASE"/>
    <property type="match status" value="1"/>
</dbReference>
<dbReference type="InterPro" id="IPR001296">
    <property type="entry name" value="Glyco_trans_1"/>
</dbReference>
<dbReference type="CDD" id="cd03823">
    <property type="entry name" value="GT4_ExpE7-like"/>
    <property type="match status" value="1"/>
</dbReference>